<evidence type="ECO:0000313" key="2">
    <source>
        <dbReference type="EMBL" id="KAG6452021.1"/>
    </source>
</evidence>
<dbReference type="InterPro" id="IPR050439">
    <property type="entry name" value="ADAMTS_ADAMTS-like"/>
</dbReference>
<dbReference type="PANTHER" id="PTHR13723">
    <property type="entry name" value="ADAMTS A DISINTEGRIN AND METALLOPROTEASE WITH THROMBOSPONDIN MOTIFS PROTEASE"/>
    <property type="match status" value="1"/>
</dbReference>
<accession>A0A921Z753</accession>
<dbReference type="AlphaFoldDB" id="A0A921Z753"/>
<dbReference type="GO" id="GO:0004222">
    <property type="term" value="F:metalloendopeptidase activity"/>
    <property type="evidence" value="ECO:0007669"/>
    <property type="project" value="TreeGrafter"/>
</dbReference>
<dbReference type="Proteomes" id="UP000791440">
    <property type="component" value="Unassembled WGS sequence"/>
</dbReference>
<comment type="caution">
    <text evidence="2">The sequence shown here is derived from an EMBL/GenBank/DDBJ whole genome shotgun (WGS) entry which is preliminary data.</text>
</comment>
<keyword evidence="3" id="KW-1185">Reference proteome</keyword>
<dbReference type="EMBL" id="JH668416">
    <property type="protein sequence ID" value="KAG6452021.1"/>
    <property type="molecule type" value="Genomic_DNA"/>
</dbReference>
<gene>
    <name evidence="2" type="ORF">O3G_MSEX007421</name>
</gene>
<protein>
    <recommendedName>
        <fullName evidence="1">ADAMTS/ADAMTS-like cysteine-rich domain-containing protein</fullName>
    </recommendedName>
</protein>
<dbReference type="GO" id="GO:0031012">
    <property type="term" value="C:extracellular matrix"/>
    <property type="evidence" value="ECO:0007669"/>
    <property type="project" value="TreeGrafter"/>
</dbReference>
<dbReference type="InterPro" id="IPR045371">
    <property type="entry name" value="ADAMTS_CR_3"/>
</dbReference>
<reference evidence="2" key="2">
    <citation type="submission" date="2020-12" db="EMBL/GenBank/DDBJ databases">
        <authorList>
            <person name="Kanost M."/>
        </authorList>
    </citation>
    <scope>NUCLEOTIDE SEQUENCE</scope>
</reference>
<proteinExistence type="predicted"/>
<dbReference type="GO" id="GO:0030198">
    <property type="term" value="P:extracellular matrix organization"/>
    <property type="evidence" value="ECO:0007669"/>
    <property type="project" value="TreeGrafter"/>
</dbReference>
<dbReference type="Pfam" id="PF19236">
    <property type="entry name" value="ADAMTS_CR_3"/>
    <property type="match status" value="1"/>
</dbReference>
<evidence type="ECO:0000313" key="3">
    <source>
        <dbReference type="Proteomes" id="UP000791440"/>
    </source>
</evidence>
<feature type="domain" description="ADAMTS/ADAMTS-like cysteine-rich" evidence="1">
    <location>
        <begin position="118"/>
        <end position="188"/>
    </location>
</feature>
<dbReference type="PANTHER" id="PTHR13723:SF316">
    <property type="entry name" value="LONELY HEART, ISOFORM A"/>
    <property type="match status" value="1"/>
</dbReference>
<evidence type="ECO:0000259" key="1">
    <source>
        <dbReference type="Pfam" id="PF19236"/>
    </source>
</evidence>
<sequence>MGTLSERNVVLGIKKSRMQQQAPGTWWWYWYLLVITEQQVQRWTSTSSVDKPLDKGRWNTLDAGFNRTIVPPANTSETPEITVRVTRQTHAEECLGVDKRYHECNTNPCAGGEVNKRAEQCAAYDRRPFRGRFYTWVPYLDGDSPCTLNCRPLGQHFYASLALVVDGTPCTKQGFRAICVQGSCKIYNLRLKYENYPGMCDYSSGLVVVYRQH</sequence>
<name>A0A921Z753_MANSE</name>
<organism evidence="2 3">
    <name type="scientific">Manduca sexta</name>
    <name type="common">Tobacco hawkmoth</name>
    <name type="synonym">Tobacco hornworm</name>
    <dbReference type="NCBI Taxonomy" id="7130"/>
    <lineage>
        <taxon>Eukaryota</taxon>
        <taxon>Metazoa</taxon>
        <taxon>Ecdysozoa</taxon>
        <taxon>Arthropoda</taxon>
        <taxon>Hexapoda</taxon>
        <taxon>Insecta</taxon>
        <taxon>Pterygota</taxon>
        <taxon>Neoptera</taxon>
        <taxon>Endopterygota</taxon>
        <taxon>Lepidoptera</taxon>
        <taxon>Glossata</taxon>
        <taxon>Ditrysia</taxon>
        <taxon>Bombycoidea</taxon>
        <taxon>Sphingidae</taxon>
        <taxon>Sphinginae</taxon>
        <taxon>Sphingini</taxon>
        <taxon>Manduca</taxon>
    </lineage>
</organism>
<dbReference type="GO" id="GO:0006508">
    <property type="term" value="P:proteolysis"/>
    <property type="evidence" value="ECO:0007669"/>
    <property type="project" value="TreeGrafter"/>
</dbReference>
<reference evidence="2" key="1">
    <citation type="journal article" date="2016" name="Insect Biochem. Mol. Biol.">
        <title>Multifaceted biological insights from a draft genome sequence of the tobacco hornworm moth, Manduca sexta.</title>
        <authorList>
            <person name="Kanost M.R."/>
            <person name="Arrese E.L."/>
            <person name="Cao X."/>
            <person name="Chen Y.R."/>
            <person name="Chellapilla S."/>
            <person name="Goldsmith M.R."/>
            <person name="Grosse-Wilde E."/>
            <person name="Heckel D.G."/>
            <person name="Herndon N."/>
            <person name="Jiang H."/>
            <person name="Papanicolaou A."/>
            <person name="Qu J."/>
            <person name="Soulages J.L."/>
            <person name="Vogel H."/>
            <person name="Walters J."/>
            <person name="Waterhouse R.M."/>
            <person name="Ahn S.J."/>
            <person name="Almeida F.C."/>
            <person name="An C."/>
            <person name="Aqrawi P."/>
            <person name="Bretschneider A."/>
            <person name="Bryant W.B."/>
            <person name="Bucks S."/>
            <person name="Chao H."/>
            <person name="Chevignon G."/>
            <person name="Christen J.M."/>
            <person name="Clarke D.F."/>
            <person name="Dittmer N.T."/>
            <person name="Ferguson L.C.F."/>
            <person name="Garavelou S."/>
            <person name="Gordon K.H.J."/>
            <person name="Gunaratna R.T."/>
            <person name="Han Y."/>
            <person name="Hauser F."/>
            <person name="He Y."/>
            <person name="Heidel-Fischer H."/>
            <person name="Hirsh A."/>
            <person name="Hu Y."/>
            <person name="Jiang H."/>
            <person name="Kalra D."/>
            <person name="Klinner C."/>
            <person name="Konig C."/>
            <person name="Kovar C."/>
            <person name="Kroll A.R."/>
            <person name="Kuwar S.S."/>
            <person name="Lee S.L."/>
            <person name="Lehman R."/>
            <person name="Li K."/>
            <person name="Li Z."/>
            <person name="Liang H."/>
            <person name="Lovelace S."/>
            <person name="Lu Z."/>
            <person name="Mansfield J.H."/>
            <person name="McCulloch K.J."/>
            <person name="Mathew T."/>
            <person name="Morton B."/>
            <person name="Muzny D.M."/>
            <person name="Neunemann D."/>
            <person name="Ongeri F."/>
            <person name="Pauchet Y."/>
            <person name="Pu L.L."/>
            <person name="Pyrousis I."/>
            <person name="Rao X.J."/>
            <person name="Redding A."/>
            <person name="Roesel C."/>
            <person name="Sanchez-Gracia A."/>
            <person name="Schaack S."/>
            <person name="Shukla A."/>
            <person name="Tetreau G."/>
            <person name="Wang Y."/>
            <person name="Xiong G.H."/>
            <person name="Traut W."/>
            <person name="Walsh T.K."/>
            <person name="Worley K.C."/>
            <person name="Wu D."/>
            <person name="Wu W."/>
            <person name="Wu Y.Q."/>
            <person name="Zhang X."/>
            <person name="Zou Z."/>
            <person name="Zucker H."/>
            <person name="Briscoe A.D."/>
            <person name="Burmester T."/>
            <person name="Clem R.J."/>
            <person name="Feyereisen R."/>
            <person name="Grimmelikhuijzen C.J.P."/>
            <person name="Hamodrakas S.J."/>
            <person name="Hansson B.S."/>
            <person name="Huguet E."/>
            <person name="Jermiin L.S."/>
            <person name="Lan Q."/>
            <person name="Lehman H.K."/>
            <person name="Lorenzen M."/>
            <person name="Merzendorfer H."/>
            <person name="Michalopoulos I."/>
            <person name="Morton D.B."/>
            <person name="Muthukrishnan S."/>
            <person name="Oakeshott J.G."/>
            <person name="Palmer W."/>
            <person name="Park Y."/>
            <person name="Passarelli A.L."/>
            <person name="Rozas J."/>
            <person name="Schwartz L.M."/>
            <person name="Smith W."/>
            <person name="Southgate A."/>
            <person name="Vilcinskas A."/>
            <person name="Vogt R."/>
            <person name="Wang P."/>
            <person name="Werren J."/>
            <person name="Yu X.Q."/>
            <person name="Zhou J.J."/>
            <person name="Brown S.J."/>
            <person name="Scherer S.E."/>
            <person name="Richards S."/>
            <person name="Blissard G.W."/>
        </authorList>
    </citation>
    <scope>NUCLEOTIDE SEQUENCE</scope>
</reference>